<keyword evidence="7" id="KW-1185">Reference proteome</keyword>
<dbReference type="PANTHER" id="PTHR33823:SF2">
    <property type="entry name" value="RNA POLYMERASE-BINDING TRANSCRIPTION FACTOR DKSA"/>
    <property type="match status" value="1"/>
</dbReference>
<dbReference type="OrthoDB" id="1121111at2"/>
<dbReference type="Gene3D" id="1.20.120.910">
    <property type="entry name" value="DksA, coiled-coil domain"/>
    <property type="match status" value="1"/>
</dbReference>
<dbReference type="GO" id="GO:0008270">
    <property type="term" value="F:zinc ion binding"/>
    <property type="evidence" value="ECO:0007669"/>
    <property type="project" value="UniProtKB-KW"/>
</dbReference>
<evidence type="ECO:0000256" key="1">
    <source>
        <dbReference type="ARBA" id="ARBA00022723"/>
    </source>
</evidence>
<accession>A0A4V0YDQ8</accession>
<dbReference type="AlphaFoldDB" id="A0A4V0YDQ8"/>
<sequence>MDDAHRAELRALLDERAAQVEKTLAALAADLDALAQARGDATADDEHDPEGVTLSGEWSRLQGLRTEQLRERDDLAAALVRWDAGTYGLCEGCGRPIPVGRLRVRPMATLCVSCAQSARG</sequence>
<feature type="zinc finger region" description="dksA C4-type" evidence="4">
    <location>
        <begin position="90"/>
        <end position="114"/>
    </location>
</feature>
<dbReference type="Proteomes" id="UP000293995">
    <property type="component" value="Chromosome"/>
</dbReference>
<dbReference type="InterPro" id="IPR000962">
    <property type="entry name" value="Znf_DskA_TraR"/>
</dbReference>
<protein>
    <submittedName>
        <fullName evidence="6">Molecular chaperone DnaK</fullName>
    </submittedName>
</protein>
<dbReference type="KEGG" id="mprt:ET475_17370"/>
<organism evidence="6 7">
    <name type="scientific">Microbacterium protaetiae</name>
    <dbReference type="NCBI Taxonomy" id="2509458"/>
    <lineage>
        <taxon>Bacteria</taxon>
        <taxon>Bacillati</taxon>
        <taxon>Actinomycetota</taxon>
        <taxon>Actinomycetes</taxon>
        <taxon>Micrococcales</taxon>
        <taxon>Microbacteriaceae</taxon>
        <taxon>Microbacterium</taxon>
    </lineage>
</organism>
<evidence type="ECO:0000313" key="6">
    <source>
        <dbReference type="EMBL" id="QAY61561.1"/>
    </source>
</evidence>
<evidence type="ECO:0000313" key="7">
    <source>
        <dbReference type="Proteomes" id="UP000293995"/>
    </source>
</evidence>
<dbReference type="InterPro" id="IPR020460">
    <property type="entry name" value="Znf_C4-type_bac"/>
</dbReference>
<dbReference type="PRINTS" id="PR00618">
    <property type="entry name" value="DKSAZNFINGER"/>
</dbReference>
<evidence type="ECO:0000256" key="3">
    <source>
        <dbReference type="ARBA" id="ARBA00022833"/>
    </source>
</evidence>
<dbReference type="RefSeq" id="WP_129393251.1">
    <property type="nucleotide sequence ID" value="NZ_CP035494.1"/>
</dbReference>
<dbReference type="InterPro" id="IPR020458">
    <property type="entry name" value="Znf_DskA_TraR_CS"/>
</dbReference>
<dbReference type="SUPFAM" id="SSF57716">
    <property type="entry name" value="Glucocorticoid receptor-like (DNA-binding domain)"/>
    <property type="match status" value="1"/>
</dbReference>
<dbReference type="PANTHER" id="PTHR33823">
    <property type="entry name" value="RNA POLYMERASE-BINDING TRANSCRIPTION FACTOR DKSA-RELATED"/>
    <property type="match status" value="1"/>
</dbReference>
<dbReference type="PROSITE" id="PS01102">
    <property type="entry name" value="ZF_DKSA_1"/>
    <property type="match status" value="1"/>
</dbReference>
<proteinExistence type="predicted"/>
<keyword evidence="2" id="KW-0863">Zinc-finger</keyword>
<name>A0A4V0YDQ8_9MICO</name>
<dbReference type="EMBL" id="CP035494">
    <property type="protein sequence ID" value="QAY61561.1"/>
    <property type="molecule type" value="Genomic_DNA"/>
</dbReference>
<gene>
    <name evidence="6" type="ORF">ET475_17370</name>
</gene>
<dbReference type="Pfam" id="PF01258">
    <property type="entry name" value="zf-dskA_traR"/>
    <property type="match status" value="1"/>
</dbReference>
<keyword evidence="1" id="KW-0479">Metal-binding</keyword>
<reference evidence="6 7" key="1">
    <citation type="submission" date="2019-01" db="EMBL/GenBank/DDBJ databases">
        <title>Genome sequencing of strain DFW100M-13.</title>
        <authorList>
            <person name="Heo J."/>
            <person name="Kim S.-J."/>
            <person name="Kim J.-S."/>
            <person name="Hong S.-B."/>
            <person name="Kwon S.-W."/>
        </authorList>
    </citation>
    <scope>NUCLEOTIDE SEQUENCE [LARGE SCALE GENOMIC DNA]</scope>
    <source>
        <strain evidence="6 7">DFW100M-13</strain>
    </source>
</reference>
<evidence type="ECO:0000256" key="4">
    <source>
        <dbReference type="PROSITE-ProRule" id="PRU00510"/>
    </source>
</evidence>
<evidence type="ECO:0000259" key="5">
    <source>
        <dbReference type="Pfam" id="PF01258"/>
    </source>
</evidence>
<evidence type="ECO:0000256" key="2">
    <source>
        <dbReference type="ARBA" id="ARBA00022771"/>
    </source>
</evidence>
<dbReference type="PROSITE" id="PS51128">
    <property type="entry name" value="ZF_DKSA_2"/>
    <property type="match status" value="1"/>
</dbReference>
<feature type="domain" description="Zinc finger DksA/TraR C4-type" evidence="5">
    <location>
        <begin position="85"/>
        <end position="117"/>
    </location>
</feature>
<keyword evidence="3" id="KW-0862">Zinc</keyword>